<protein>
    <recommendedName>
        <fullName evidence="1">YjiS-like domain-containing protein</fullName>
    </recommendedName>
</protein>
<reference evidence="2 3" key="1">
    <citation type="submission" date="2017-07" db="EMBL/GenBank/DDBJ databases">
        <title>Genome Sequence of Sulfitobacter pseudonitzschiae Strain SMR1 Isolated from a culture of the Diatom Skeletonema marinoi.</title>
        <authorList>
            <person name="Topel M."/>
            <person name="Pinder M.I.M."/>
            <person name="Johansson O.N."/>
            <person name="Kourtchenko O."/>
            <person name="Godhe A."/>
            <person name="Clarke A.K."/>
        </authorList>
    </citation>
    <scope>NUCLEOTIDE SEQUENCE [LARGE SCALE GENOMIC DNA]</scope>
    <source>
        <strain evidence="2 3">SMR1</strain>
    </source>
</reference>
<dbReference type="AlphaFoldDB" id="A0A221JXJ9"/>
<dbReference type="Pfam" id="PF06568">
    <property type="entry name" value="YjiS-like"/>
    <property type="match status" value="1"/>
</dbReference>
<evidence type="ECO:0000259" key="1">
    <source>
        <dbReference type="Pfam" id="PF06568"/>
    </source>
</evidence>
<dbReference type="STRING" id="1402135.SAMN05444149_103762"/>
<dbReference type="KEGG" id="spse:SULPSESMR1_00626"/>
<dbReference type="InterPro" id="IPR009506">
    <property type="entry name" value="YjiS-like"/>
</dbReference>
<feature type="domain" description="YjiS-like" evidence="1">
    <location>
        <begin position="29"/>
        <end position="54"/>
    </location>
</feature>
<accession>A0A221JXJ9</accession>
<sequence length="71" mass="7985">MTMTDMIARSTLFTRTRDAGPSRASLLSLWRSRRALAQLDARALEDIGVTAKEAHDEATRPVWDVPATWKD</sequence>
<keyword evidence="3" id="KW-1185">Reference proteome</keyword>
<organism evidence="2 3">
    <name type="scientific">Pseudosulfitobacter pseudonitzschiae</name>
    <dbReference type="NCBI Taxonomy" id="1402135"/>
    <lineage>
        <taxon>Bacteria</taxon>
        <taxon>Pseudomonadati</taxon>
        <taxon>Pseudomonadota</taxon>
        <taxon>Alphaproteobacteria</taxon>
        <taxon>Rhodobacterales</taxon>
        <taxon>Roseobacteraceae</taxon>
        <taxon>Pseudosulfitobacter</taxon>
    </lineage>
</organism>
<dbReference type="EMBL" id="CP022415">
    <property type="protein sequence ID" value="ASM71458.1"/>
    <property type="molecule type" value="Genomic_DNA"/>
</dbReference>
<name>A0A221JXJ9_9RHOB</name>
<proteinExistence type="predicted"/>
<dbReference type="Proteomes" id="UP000199754">
    <property type="component" value="Chromosome"/>
</dbReference>
<dbReference type="RefSeq" id="WP_240311281.1">
    <property type="nucleotide sequence ID" value="NZ_CP022415.1"/>
</dbReference>
<evidence type="ECO:0000313" key="3">
    <source>
        <dbReference type="Proteomes" id="UP000199754"/>
    </source>
</evidence>
<gene>
    <name evidence="2" type="ORF">SULPSESMR1_00626</name>
</gene>
<evidence type="ECO:0000313" key="2">
    <source>
        <dbReference type="EMBL" id="ASM71458.1"/>
    </source>
</evidence>